<reference evidence="6" key="1">
    <citation type="journal article" date="2019" name="Int. J. Syst. Evol. Microbiol.">
        <title>The Global Catalogue of Microorganisms (GCM) 10K type strain sequencing project: providing services to taxonomists for standard genome sequencing and annotation.</title>
        <authorList>
            <consortium name="The Broad Institute Genomics Platform"/>
            <consortium name="The Broad Institute Genome Sequencing Center for Infectious Disease"/>
            <person name="Wu L."/>
            <person name="Ma J."/>
        </authorList>
    </citation>
    <scope>NUCLEOTIDE SEQUENCE [LARGE SCALE GENOMIC DNA]</scope>
    <source>
        <strain evidence="6">CCUG 50353</strain>
    </source>
</reference>
<dbReference type="InterPro" id="IPR029000">
    <property type="entry name" value="Cyclophilin-like_dom_sf"/>
</dbReference>
<evidence type="ECO:0000313" key="5">
    <source>
        <dbReference type="EMBL" id="MFC4355462.1"/>
    </source>
</evidence>
<organism evidence="5 6">
    <name type="scientific">Chryseomicrobium palamuruense</name>
    <dbReference type="NCBI Taxonomy" id="682973"/>
    <lineage>
        <taxon>Bacteria</taxon>
        <taxon>Bacillati</taxon>
        <taxon>Bacillota</taxon>
        <taxon>Bacilli</taxon>
        <taxon>Bacillales</taxon>
        <taxon>Caryophanaceae</taxon>
        <taxon>Chryseomicrobium</taxon>
    </lineage>
</organism>
<evidence type="ECO:0000256" key="3">
    <source>
        <dbReference type="ARBA" id="ARBA00022840"/>
    </source>
</evidence>
<evidence type="ECO:0000313" key="6">
    <source>
        <dbReference type="Proteomes" id="UP001595733"/>
    </source>
</evidence>
<protein>
    <submittedName>
        <fullName evidence="5">5-oxoprolinase subunit PxpB</fullName>
        <ecNumber evidence="5">3.5.2.9</ecNumber>
    </submittedName>
</protein>
<keyword evidence="6" id="KW-1185">Reference proteome</keyword>
<evidence type="ECO:0000256" key="1">
    <source>
        <dbReference type="ARBA" id="ARBA00022741"/>
    </source>
</evidence>
<dbReference type="InterPro" id="IPR003833">
    <property type="entry name" value="CT_C_D"/>
</dbReference>
<sequence>MKFVGQPESVEKRRKLEQLIHTQFHETIHETVSTAYTLALYFSPSLSYEAMCRVIGELEQQTNFLSTTPTPSRLFEIPVLYGGEEGPDLAIVAEHNGMTEEEVIVHHTAGTYPVTMIGFVPGFPYLEGLSAKLHTPRKTTPRISIPAGSVGIAGGQTGIYSISTPGGWQIIGRTNRQLFLPDQDPPSLLQAGDRVKFVAVGGLK</sequence>
<dbReference type="SMART" id="SM00796">
    <property type="entry name" value="AHS1"/>
    <property type="match status" value="1"/>
</dbReference>
<keyword evidence="2 5" id="KW-0378">Hydrolase</keyword>
<keyword evidence="1" id="KW-0547">Nucleotide-binding</keyword>
<dbReference type="Gene3D" id="2.40.100.10">
    <property type="entry name" value="Cyclophilin-like"/>
    <property type="match status" value="1"/>
</dbReference>
<dbReference type="SUPFAM" id="SSF50891">
    <property type="entry name" value="Cyclophilin-like"/>
    <property type="match status" value="1"/>
</dbReference>
<dbReference type="EC" id="3.5.2.9" evidence="5"/>
<dbReference type="RefSeq" id="WP_378141943.1">
    <property type="nucleotide sequence ID" value="NZ_JBHSEF010000023.1"/>
</dbReference>
<dbReference type="Pfam" id="PF02682">
    <property type="entry name" value="CT_C_D"/>
    <property type="match status" value="1"/>
</dbReference>
<proteinExistence type="predicted"/>
<dbReference type="EMBL" id="JBHSEF010000023">
    <property type="protein sequence ID" value="MFC4355462.1"/>
    <property type="molecule type" value="Genomic_DNA"/>
</dbReference>
<name>A0ABV8UVU9_9BACL</name>
<dbReference type="InterPro" id="IPR010016">
    <property type="entry name" value="PxpB"/>
</dbReference>
<comment type="caution">
    <text evidence="5">The sequence shown here is derived from an EMBL/GenBank/DDBJ whole genome shotgun (WGS) entry which is preliminary data.</text>
</comment>
<dbReference type="Proteomes" id="UP001595733">
    <property type="component" value="Unassembled WGS sequence"/>
</dbReference>
<gene>
    <name evidence="5" type="primary">pxpB</name>
    <name evidence="5" type="ORF">ACFO0S_10410</name>
</gene>
<evidence type="ECO:0000256" key="2">
    <source>
        <dbReference type="ARBA" id="ARBA00022801"/>
    </source>
</evidence>
<dbReference type="GO" id="GO:0017168">
    <property type="term" value="F:5-oxoprolinase (ATP-hydrolyzing) activity"/>
    <property type="evidence" value="ECO:0007669"/>
    <property type="project" value="UniProtKB-EC"/>
</dbReference>
<dbReference type="PANTHER" id="PTHR34698:SF2">
    <property type="entry name" value="5-OXOPROLINASE SUBUNIT B"/>
    <property type="match status" value="1"/>
</dbReference>
<accession>A0ABV8UVU9</accession>
<dbReference type="PANTHER" id="PTHR34698">
    <property type="entry name" value="5-OXOPROLINASE SUBUNIT B"/>
    <property type="match status" value="1"/>
</dbReference>
<dbReference type="NCBIfam" id="TIGR00370">
    <property type="entry name" value="5-oxoprolinase subunit PxpB"/>
    <property type="match status" value="1"/>
</dbReference>
<feature type="domain" description="Carboxyltransferase" evidence="4">
    <location>
        <begin position="1"/>
        <end position="189"/>
    </location>
</feature>
<keyword evidence="3" id="KW-0067">ATP-binding</keyword>
<evidence type="ECO:0000259" key="4">
    <source>
        <dbReference type="SMART" id="SM00796"/>
    </source>
</evidence>